<gene>
    <name evidence="1" type="ORF">PY092_19170</name>
</gene>
<evidence type="ECO:0000313" key="1">
    <source>
        <dbReference type="EMBL" id="MDF0718289.1"/>
    </source>
</evidence>
<comment type="caution">
    <text evidence="1">The sequence shown here is derived from an EMBL/GenBank/DDBJ whole genome shotgun (WGS) entry which is preliminary data.</text>
</comment>
<proteinExistence type="predicted"/>
<accession>A0ABT5Y4L9</accession>
<keyword evidence="2" id="KW-1185">Reference proteome</keyword>
<evidence type="ECO:0000313" key="2">
    <source>
        <dbReference type="Proteomes" id="UP001221366"/>
    </source>
</evidence>
<dbReference type="EMBL" id="JARFVB010000025">
    <property type="protein sequence ID" value="MDF0718289.1"/>
    <property type="molecule type" value="Genomic_DNA"/>
</dbReference>
<reference evidence="1 2" key="1">
    <citation type="submission" date="2023-03" db="EMBL/GenBank/DDBJ databases">
        <title>Muricauda XX sp. nov. and Muricauda XXX sp. nov., two novel species isolated from Okinawa Trough.</title>
        <authorList>
            <person name="Cao W."/>
            <person name="Deng X."/>
        </authorList>
    </citation>
    <scope>NUCLEOTIDE SEQUENCE [LARGE SCALE GENOMIC DNA]</scope>
    <source>
        <strain evidence="1 2">334s03</strain>
    </source>
</reference>
<organism evidence="1 2">
    <name type="scientific">Flagellimonas yonaguniensis</name>
    <dbReference type="NCBI Taxonomy" id="3031325"/>
    <lineage>
        <taxon>Bacteria</taxon>
        <taxon>Pseudomonadati</taxon>
        <taxon>Bacteroidota</taxon>
        <taxon>Flavobacteriia</taxon>
        <taxon>Flavobacteriales</taxon>
        <taxon>Flavobacteriaceae</taxon>
        <taxon>Flagellimonas</taxon>
    </lineage>
</organism>
<dbReference type="Proteomes" id="UP001221366">
    <property type="component" value="Unassembled WGS sequence"/>
</dbReference>
<protein>
    <recommendedName>
        <fullName evidence="3">Tetracyclin repressor-like C-terminal domain-containing protein</fullName>
    </recommendedName>
</protein>
<evidence type="ECO:0008006" key="3">
    <source>
        <dbReference type="Google" id="ProtNLM"/>
    </source>
</evidence>
<sequence>MEKYYPKANLLFNNFVKELSHNIVYKLLKQAQEAGDIKEDINLELLVKIYFFRIDNLVFKKNNLFESYGKAELFKHLVIYNLKGIITGL</sequence>
<name>A0ABT5Y4L9_9FLAO</name>
<dbReference type="InterPro" id="IPR036271">
    <property type="entry name" value="Tet_transcr_reg_TetR-rel_C_sf"/>
</dbReference>
<dbReference type="SUPFAM" id="SSF48498">
    <property type="entry name" value="Tetracyclin repressor-like, C-terminal domain"/>
    <property type="match status" value="1"/>
</dbReference>